<feature type="transmembrane region" description="Helical" evidence="6">
    <location>
        <begin position="625"/>
        <end position="649"/>
    </location>
</feature>
<dbReference type="PANTHER" id="PTHR30287">
    <property type="entry name" value="MEMBRANE COMPONENT OF PREDICTED ABC SUPERFAMILY METABOLITE UPTAKE TRANSPORTER"/>
    <property type="match status" value="1"/>
</dbReference>
<sequence>MKNPLRKRFLRELKQDFGKYAVIFLFITLTIGFISGFLVADNSMTHAYDESFEKYNIEDGNFELEQKADAVLLKKVESENDVVLYENFYKEVPKAISNATLRIFGERNDINLVCVMEGRAPQKDGEIALDRLFAENRELKIGDSVVLGGEKLEIVGTVALSDYSAQFQNNSDMMFDATNFGVAIVTKGQYDKLDAGTEHFIYSWKNNKTDLTDSQQRDLSDDILKQLVSLRAGITNITPAVENQAIHFTGDDMGSDKSMIQVLLYVIMVILAFIFSVTIASIIEKEASEIGTMRALGFTRGELLRHYITLPVTVTLISCVLGNILGYTVFKDVMAGMYYHSYSLPTYITLWNPYAFVITTVVPCMIMIVVNTIVLYTKLKLSPLKFLRHDLNHWREKKAVRLPKVSFMARFRMRILIQNKVNYLVMFLGVTFASLLIFFGLLMTPLLDHYGMLVEENMISDYQYVLKMPVQTKNEAAEKYAVKSLILDKTDRKLKEEINVYGIREDSDYITGIELHKNGNGVYASEGILEKYKLSVGDMLALKDEYSDDTYEFEILGTYPYPASFTLFISNSRFEELFDKEEGYFNGYFSNEELTDLDSKAVAATITYDDMTKVVRQLKDSMGQMFPLITVFSVFMAVLIFYLLSKIVVEKNATAISMLRILGYNKSETAKLYMMSTTIAAVISVLLSLGIAAVVMRMLYDYFMQEMAGWLTYYVDPANYVWAVVLGMASYGVSAALQYRKIGKVGLEAALKRADL</sequence>
<feature type="transmembrane region" description="Helical" evidence="6">
    <location>
        <begin position="350"/>
        <end position="376"/>
    </location>
</feature>
<comment type="caution">
    <text evidence="8">The sequence shown here is derived from an EMBL/GenBank/DDBJ whole genome shotgun (WGS) entry which is preliminary data.</text>
</comment>
<dbReference type="Pfam" id="PF02687">
    <property type="entry name" value="FtsX"/>
    <property type="match status" value="2"/>
</dbReference>
<protein>
    <submittedName>
        <fullName evidence="8">FtsX-like permease family protein</fullName>
    </submittedName>
</protein>
<evidence type="ECO:0000313" key="9">
    <source>
        <dbReference type="Proteomes" id="UP001546774"/>
    </source>
</evidence>
<keyword evidence="5 6" id="KW-0472">Membrane</keyword>
<keyword evidence="2" id="KW-1003">Cell membrane</keyword>
<feature type="transmembrane region" description="Helical" evidence="6">
    <location>
        <begin position="670"/>
        <end position="700"/>
    </location>
</feature>
<feature type="domain" description="ABC3 transporter permease C-terminal" evidence="7">
    <location>
        <begin position="263"/>
        <end position="374"/>
    </location>
</feature>
<evidence type="ECO:0000313" key="8">
    <source>
        <dbReference type="EMBL" id="MEQ2553488.1"/>
    </source>
</evidence>
<evidence type="ECO:0000256" key="2">
    <source>
        <dbReference type="ARBA" id="ARBA00022475"/>
    </source>
</evidence>
<keyword evidence="4 6" id="KW-1133">Transmembrane helix</keyword>
<dbReference type="PANTHER" id="PTHR30287:SF1">
    <property type="entry name" value="INNER MEMBRANE PROTEIN"/>
    <property type="match status" value="1"/>
</dbReference>
<organism evidence="8 9">
    <name type="scientific">Lachnospira intestinalis</name>
    <dbReference type="NCBI Taxonomy" id="3133158"/>
    <lineage>
        <taxon>Bacteria</taxon>
        <taxon>Bacillati</taxon>
        <taxon>Bacillota</taxon>
        <taxon>Clostridia</taxon>
        <taxon>Lachnospirales</taxon>
        <taxon>Lachnospiraceae</taxon>
        <taxon>Lachnospira</taxon>
    </lineage>
</organism>
<comment type="subcellular location">
    <subcellularLocation>
        <location evidence="1">Cell membrane</location>
        <topology evidence="1">Multi-pass membrane protein</topology>
    </subcellularLocation>
</comment>
<evidence type="ECO:0000256" key="6">
    <source>
        <dbReference type="SAM" id="Phobius"/>
    </source>
</evidence>
<evidence type="ECO:0000256" key="5">
    <source>
        <dbReference type="ARBA" id="ARBA00023136"/>
    </source>
</evidence>
<feature type="transmembrane region" description="Helical" evidence="6">
    <location>
        <begin position="421"/>
        <end position="443"/>
    </location>
</feature>
<evidence type="ECO:0000256" key="4">
    <source>
        <dbReference type="ARBA" id="ARBA00022989"/>
    </source>
</evidence>
<feature type="transmembrane region" description="Helical" evidence="6">
    <location>
        <begin position="304"/>
        <end position="330"/>
    </location>
</feature>
<keyword evidence="3 6" id="KW-0812">Transmembrane</keyword>
<dbReference type="InterPro" id="IPR038766">
    <property type="entry name" value="Membrane_comp_ABC_pdt"/>
</dbReference>
<feature type="transmembrane region" description="Helical" evidence="6">
    <location>
        <begin position="262"/>
        <end position="283"/>
    </location>
</feature>
<feature type="domain" description="ABC3 transporter permease C-terminal" evidence="7">
    <location>
        <begin position="629"/>
        <end position="744"/>
    </location>
</feature>
<dbReference type="Proteomes" id="UP001546774">
    <property type="component" value="Unassembled WGS sequence"/>
</dbReference>
<gene>
    <name evidence="8" type="ORF">WMO37_00445</name>
</gene>
<evidence type="ECO:0000256" key="1">
    <source>
        <dbReference type="ARBA" id="ARBA00004651"/>
    </source>
</evidence>
<dbReference type="EMBL" id="JBBMFS010000001">
    <property type="protein sequence ID" value="MEQ2553488.1"/>
    <property type="molecule type" value="Genomic_DNA"/>
</dbReference>
<evidence type="ECO:0000256" key="3">
    <source>
        <dbReference type="ARBA" id="ARBA00022692"/>
    </source>
</evidence>
<dbReference type="InterPro" id="IPR003838">
    <property type="entry name" value="ABC3_permease_C"/>
</dbReference>
<keyword evidence="9" id="KW-1185">Reference proteome</keyword>
<proteinExistence type="predicted"/>
<feature type="transmembrane region" description="Helical" evidence="6">
    <location>
        <begin position="720"/>
        <end position="737"/>
    </location>
</feature>
<name>A0ABV1H1B2_9FIRM</name>
<reference evidence="8" key="1">
    <citation type="submission" date="2024-03" db="EMBL/GenBank/DDBJ databases">
        <title>Human intestinal bacterial collection.</title>
        <authorList>
            <person name="Pauvert C."/>
            <person name="Hitch T.C.A."/>
            <person name="Clavel T."/>
        </authorList>
    </citation>
    <scope>NUCLEOTIDE SEQUENCE [LARGE SCALE GENOMIC DNA]</scope>
    <source>
        <strain evidence="8">CLA-AA-H89B</strain>
    </source>
</reference>
<evidence type="ECO:0000259" key="7">
    <source>
        <dbReference type="Pfam" id="PF02687"/>
    </source>
</evidence>
<accession>A0ABV1H1B2</accession>
<feature type="transmembrane region" description="Helical" evidence="6">
    <location>
        <begin position="20"/>
        <end position="40"/>
    </location>
</feature>